<name>A0A396HG93_MEDTR</name>
<dbReference type="Proteomes" id="UP000265566">
    <property type="component" value="Chromosome 6"/>
</dbReference>
<dbReference type="Gramene" id="rna36081">
    <property type="protein sequence ID" value="RHN51608.1"/>
    <property type="gene ID" value="gene36081"/>
</dbReference>
<dbReference type="EMBL" id="PSQE01000006">
    <property type="protein sequence ID" value="RHN51608.1"/>
    <property type="molecule type" value="Genomic_DNA"/>
</dbReference>
<reference evidence="2" key="1">
    <citation type="journal article" date="2018" name="Nat. Plants">
        <title>Whole-genome landscape of Medicago truncatula symbiotic genes.</title>
        <authorList>
            <person name="Pecrix Y."/>
            <person name="Staton S.E."/>
            <person name="Sallet E."/>
            <person name="Lelandais-Briere C."/>
            <person name="Moreau S."/>
            <person name="Carrere S."/>
            <person name="Blein T."/>
            <person name="Jardinaud M.F."/>
            <person name="Latrasse D."/>
            <person name="Zouine M."/>
            <person name="Zahm M."/>
            <person name="Kreplak J."/>
            <person name="Mayjonade B."/>
            <person name="Satge C."/>
            <person name="Perez M."/>
            <person name="Cauet S."/>
            <person name="Marande W."/>
            <person name="Chantry-Darmon C."/>
            <person name="Lopez-Roques C."/>
            <person name="Bouchez O."/>
            <person name="Berard A."/>
            <person name="Debelle F."/>
            <person name="Munos S."/>
            <person name="Bendahmane A."/>
            <person name="Berges H."/>
            <person name="Niebel A."/>
            <person name="Buitink J."/>
            <person name="Frugier F."/>
            <person name="Benhamed M."/>
            <person name="Crespi M."/>
            <person name="Gouzy J."/>
            <person name="Gamas P."/>
        </authorList>
    </citation>
    <scope>NUCLEOTIDE SEQUENCE [LARGE SCALE GENOMIC DNA]</scope>
    <source>
        <strain evidence="2">cv. Jemalong A17</strain>
    </source>
</reference>
<organism evidence="1 2">
    <name type="scientific">Medicago truncatula</name>
    <name type="common">Barrel medic</name>
    <name type="synonym">Medicago tribuloides</name>
    <dbReference type="NCBI Taxonomy" id="3880"/>
    <lineage>
        <taxon>Eukaryota</taxon>
        <taxon>Viridiplantae</taxon>
        <taxon>Streptophyta</taxon>
        <taxon>Embryophyta</taxon>
        <taxon>Tracheophyta</taxon>
        <taxon>Spermatophyta</taxon>
        <taxon>Magnoliopsida</taxon>
        <taxon>eudicotyledons</taxon>
        <taxon>Gunneridae</taxon>
        <taxon>Pentapetalae</taxon>
        <taxon>rosids</taxon>
        <taxon>fabids</taxon>
        <taxon>Fabales</taxon>
        <taxon>Fabaceae</taxon>
        <taxon>Papilionoideae</taxon>
        <taxon>50 kb inversion clade</taxon>
        <taxon>NPAAA clade</taxon>
        <taxon>Hologalegina</taxon>
        <taxon>IRL clade</taxon>
        <taxon>Trifolieae</taxon>
        <taxon>Medicago</taxon>
    </lineage>
</organism>
<gene>
    <name evidence="1" type="ORF">MtrunA17_Chr6g0470611</name>
</gene>
<evidence type="ECO:0000313" key="1">
    <source>
        <dbReference type="EMBL" id="RHN51608.1"/>
    </source>
</evidence>
<accession>A0A396HG93</accession>
<sequence>MDPFGTTINRTYKWLPNHEQDIKKAYHHKASHGYQNTMYRPRKQLRRTLIL</sequence>
<evidence type="ECO:0000313" key="2">
    <source>
        <dbReference type="Proteomes" id="UP000265566"/>
    </source>
</evidence>
<protein>
    <submittedName>
        <fullName evidence="1">Uncharacterized protein</fullName>
    </submittedName>
</protein>
<dbReference type="AlphaFoldDB" id="A0A396HG93"/>
<proteinExistence type="predicted"/>
<comment type="caution">
    <text evidence="1">The sequence shown here is derived from an EMBL/GenBank/DDBJ whole genome shotgun (WGS) entry which is preliminary data.</text>
</comment>